<dbReference type="AlphaFoldDB" id="A0A1R3KCK1"/>
<evidence type="ECO:0000256" key="1">
    <source>
        <dbReference type="ARBA" id="ARBA00012513"/>
    </source>
</evidence>
<keyword evidence="3" id="KW-0808">Transferase</keyword>
<dbReference type="STRING" id="93759.A0A1R3KCK1"/>
<proteinExistence type="predicted"/>
<sequence>MSIMQQNLMVRNWQSKCTKLLFWFSRIEIVMYKVITGSDMDIVSTILEKWLKVAGIRCPTPLLLRLHVLVMEFIGKTGWAAPRLKDAAFSLDKLREYDTCNENVIPEVQISAWGSQ</sequence>
<evidence type="ECO:0000256" key="4">
    <source>
        <dbReference type="ARBA" id="ARBA00022741"/>
    </source>
</evidence>
<gene>
    <name evidence="10" type="ORF">COLO4_09285</name>
</gene>
<comment type="catalytic activity">
    <reaction evidence="8">
        <text>L-seryl-[protein] + ATP = O-phospho-L-seryl-[protein] + ADP + H(+)</text>
        <dbReference type="Rhea" id="RHEA:17989"/>
        <dbReference type="Rhea" id="RHEA-COMP:9863"/>
        <dbReference type="Rhea" id="RHEA-COMP:11604"/>
        <dbReference type="ChEBI" id="CHEBI:15378"/>
        <dbReference type="ChEBI" id="CHEBI:29999"/>
        <dbReference type="ChEBI" id="CHEBI:30616"/>
        <dbReference type="ChEBI" id="CHEBI:83421"/>
        <dbReference type="ChEBI" id="CHEBI:456216"/>
        <dbReference type="EC" id="2.7.11.1"/>
    </reaction>
</comment>
<dbReference type="EMBL" id="AWUE01014196">
    <property type="protein sequence ID" value="OMP04805.1"/>
    <property type="molecule type" value="Genomic_DNA"/>
</dbReference>
<evidence type="ECO:0000256" key="7">
    <source>
        <dbReference type="ARBA" id="ARBA00047899"/>
    </source>
</evidence>
<evidence type="ECO:0000313" key="11">
    <source>
        <dbReference type="Proteomes" id="UP000187203"/>
    </source>
</evidence>
<comment type="caution">
    <text evidence="10">The sequence shown here is derived from an EMBL/GenBank/DDBJ whole genome shotgun (WGS) entry which is preliminary data.</text>
</comment>
<keyword evidence="5 10" id="KW-0418">Kinase</keyword>
<dbReference type="Proteomes" id="UP000187203">
    <property type="component" value="Unassembled WGS sequence"/>
</dbReference>
<dbReference type="GO" id="GO:0004674">
    <property type="term" value="F:protein serine/threonine kinase activity"/>
    <property type="evidence" value="ECO:0007669"/>
    <property type="project" value="UniProtKB-KW"/>
</dbReference>
<keyword evidence="2" id="KW-0723">Serine/threonine-protein kinase</keyword>
<dbReference type="GO" id="GO:0005524">
    <property type="term" value="F:ATP binding"/>
    <property type="evidence" value="ECO:0007669"/>
    <property type="project" value="UniProtKB-KW"/>
</dbReference>
<evidence type="ECO:0000256" key="3">
    <source>
        <dbReference type="ARBA" id="ARBA00022679"/>
    </source>
</evidence>
<evidence type="ECO:0000256" key="5">
    <source>
        <dbReference type="ARBA" id="ARBA00022777"/>
    </source>
</evidence>
<organism evidence="10 11">
    <name type="scientific">Corchorus olitorius</name>
    <dbReference type="NCBI Taxonomy" id="93759"/>
    <lineage>
        <taxon>Eukaryota</taxon>
        <taxon>Viridiplantae</taxon>
        <taxon>Streptophyta</taxon>
        <taxon>Embryophyta</taxon>
        <taxon>Tracheophyta</taxon>
        <taxon>Spermatophyta</taxon>
        <taxon>Magnoliopsida</taxon>
        <taxon>eudicotyledons</taxon>
        <taxon>Gunneridae</taxon>
        <taxon>Pentapetalae</taxon>
        <taxon>rosids</taxon>
        <taxon>malvids</taxon>
        <taxon>Malvales</taxon>
        <taxon>Malvaceae</taxon>
        <taxon>Grewioideae</taxon>
        <taxon>Apeibeae</taxon>
        <taxon>Corchorus</taxon>
    </lineage>
</organism>
<dbReference type="InterPro" id="IPR018934">
    <property type="entry name" value="RIO_dom"/>
</dbReference>
<dbReference type="InterPro" id="IPR051272">
    <property type="entry name" value="RIO-type_Ser/Thr_kinase"/>
</dbReference>
<evidence type="ECO:0000256" key="6">
    <source>
        <dbReference type="ARBA" id="ARBA00022840"/>
    </source>
</evidence>
<protein>
    <recommendedName>
        <fullName evidence="1">non-specific serine/threonine protein kinase</fullName>
        <ecNumber evidence="1">2.7.11.1</ecNumber>
    </recommendedName>
</protein>
<evidence type="ECO:0000256" key="8">
    <source>
        <dbReference type="ARBA" id="ARBA00048679"/>
    </source>
</evidence>
<dbReference type="EC" id="2.7.11.1" evidence="1"/>
<dbReference type="OrthoDB" id="1751220at2759"/>
<feature type="domain" description="RIO-type" evidence="9">
    <location>
        <begin position="51"/>
        <end position="97"/>
    </location>
</feature>
<reference evidence="11" key="1">
    <citation type="submission" date="2013-09" db="EMBL/GenBank/DDBJ databases">
        <title>Corchorus olitorius genome sequencing.</title>
        <authorList>
            <person name="Alam M."/>
            <person name="Haque M.S."/>
            <person name="Islam M.S."/>
            <person name="Emdad E.M."/>
            <person name="Islam M.M."/>
            <person name="Ahmed B."/>
            <person name="Halim A."/>
            <person name="Hossen Q.M.M."/>
            <person name="Hossain M.Z."/>
            <person name="Ahmed R."/>
            <person name="Khan M.M."/>
            <person name="Islam R."/>
            <person name="Rashid M.M."/>
            <person name="Khan S.A."/>
            <person name="Rahman M.S."/>
            <person name="Alam M."/>
            <person name="Yahiya A.S."/>
            <person name="Khan M.S."/>
            <person name="Azam M.S."/>
            <person name="Haque T."/>
            <person name="Lashkar M.Z.H."/>
            <person name="Akhand A.I."/>
            <person name="Morshed G."/>
            <person name="Roy S."/>
            <person name="Uddin K.S."/>
            <person name="Rabeya T."/>
            <person name="Hossain A.S."/>
            <person name="Chowdhury A."/>
            <person name="Snigdha A.R."/>
            <person name="Mortoza M.S."/>
            <person name="Matin S.A."/>
            <person name="Hoque S.M.E."/>
            <person name="Islam M.K."/>
            <person name="Roy D.K."/>
            <person name="Haider R."/>
            <person name="Moosa M.M."/>
            <person name="Elias S.M."/>
            <person name="Hasan A.M."/>
            <person name="Jahan S."/>
            <person name="Shafiuddin M."/>
            <person name="Mahmood N."/>
            <person name="Shommy N.S."/>
        </authorList>
    </citation>
    <scope>NUCLEOTIDE SEQUENCE [LARGE SCALE GENOMIC DNA]</scope>
    <source>
        <strain evidence="11">cv. O-4</strain>
    </source>
</reference>
<dbReference type="Pfam" id="PF01163">
    <property type="entry name" value="RIO1"/>
    <property type="match status" value="1"/>
</dbReference>
<evidence type="ECO:0000259" key="9">
    <source>
        <dbReference type="Pfam" id="PF01163"/>
    </source>
</evidence>
<name>A0A1R3KCK1_9ROSI</name>
<keyword evidence="6" id="KW-0067">ATP-binding</keyword>
<evidence type="ECO:0000313" key="10">
    <source>
        <dbReference type="EMBL" id="OMP04805.1"/>
    </source>
</evidence>
<accession>A0A1R3KCK1</accession>
<keyword evidence="11" id="KW-1185">Reference proteome</keyword>
<dbReference type="PANTHER" id="PTHR45723">
    <property type="entry name" value="SERINE/THREONINE-PROTEIN KINASE RIO1"/>
    <property type="match status" value="1"/>
</dbReference>
<evidence type="ECO:0000256" key="2">
    <source>
        <dbReference type="ARBA" id="ARBA00022527"/>
    </source>
</evidence>
<keyword evidence="4" id="KW-0547">Nucleotide-binding</keyword>
<comment type="catalytic activity">
    <reaction evidence="7">
        <text>L-threonyl-[protein] + ATP = O-phospho-L-threonyl-[protein] + ADP + H(+)</text>
        <dbReference type="Rhea" id="RHEA:46608"/>
        <dbReference type="Rhea" id="RHEA-COMP:11060"/>
        <dbReference type="Rhea" id="RHEA-COMP:11605"/>
        <dbReference type="ChEBI" id="CHEBI:15378"/>
        <dbReference type="ChEBI" id="CHEBI:30013"/>
        <dbReference type="ChEBI" id="CHEBI:30616"/>
        <dbReference type="ChEBI" id="CHEBI:61977"/>
        <dbReference type="ChEBI" id="CHEBI:456216"/>
        <dbReference type="EC" id="2.7.11.1"/>
    </reaction>
</comment>